<comment type="caution">
    <text evidence="2">The sequence shown here is derived from an EMBL/GenBank/DDBJ whole genome shotgun (WGS) entry which is preliminary data.</text>
</comment>
<dbReference type="AlphaFoldDB" id="A0A8S1GZ75"/>
<name>A0A8S1GZ75_9PELO</name>
<proteinExistence type="predicted"/>
<evidence type="ECO:0000313" key="2">
    <source>
        <dbReference type="EMBL" id="CAD6188214.1"/>
    </source>
</evidence>
<organism evidence="2 3">
    <name type="scientific">Caenorhabditis auriculariae</name>
    <dbReference type="NCBI Taxonomy" id="2777116"/>
    <lineage>
        <taxon>Eukaryota</taxon>
        <taxon>Metazoa</taxon>
        <taxon>Ecdysozoa</taxon>
        <taxon>Nematoda</taxon>
        <taxon>Chromadorea</taxon>
        <taxon>Rhabditida</taxon>
        <taxon>Rhabditina</taxon>
        <taxon>Rhabditomorpha</taxon>
        <taxon>Rhabditoidea</taxon>
        <taxon>Rhabditidae</taxon>
        <taxon>Peloderinae</taxon>
        <taxon>Caenorhabditis</taxon>
    </lineage>
</organism>
<feature type="compositionally biased region" description="Pro residues" evidence="1">
    <location>
        <begin position="62"/>
        <end position="75"/>
    </location>
</feature>
<feature type="region of interest" description="Disordered" evidence="1">
    <location>
        <begin position="1"/>
        <end position="77"/>
    </location>
</feature>
<accession>A0A8S1GZ75</accession>
<evidence type="ECO:0000313" key="3">
    <source>
        <dbReference type="Proteomes" id="UP000835052"/>
    </source>
</evidence>
<keyword evidence="3" id="KW-1185">Reference proteome</keyword>
<feature type="compositionally biased region" description="Basic and acidic residues" evidence="1">
    <location>
        <begin position="1"/>
        <end position="21"/>
    </location>
</feature>
<reference evidence="2" key="1">
    <citation type="submission" date="2020-10" db="EMBL/GenBank/DDBJ databases">
        <authorList>
            <person name="Kikuchi T."/>
        </authorList>
    </citation>
    <scope>NUCLEOTIDE SEQUENCE</scope>
    <source>
        <strain evidence="2">NKZ352</strain>
    </source>
</reference>
<sequence length="92" mass="10217">MQRLERDKVEKRPREGRELDRVAATQDTGGAAPSPNNIQCERWSATCPLDGGSRQSEVTGARPPPRSQCPSPPADPQYRAITTRRLEMGIFL</sequence>
<gene>
    <name evidence="2" type="ORF">CAUJ_LOCUS4133</name>
</gene>
<dbReference type="Proteomes" id="UP000835052">
    <property type="component" value="Unassembled WGS sequence"/>
</dbReference>
<dbReference type="EMBL" id="CAJGYM010000008">
    <property type="protein sequence ID" value="CAD6188214.1"/>
    <property type="molecule type" value="Genomic_DNA"/>
</dbReference>
<protein>
    <submittedName>
        <fullName evidence="2">Uncharacterized protein</fullName>
    </submittedName>
</protein>
<evidence type="ECO:0000256" key="1">
    <source>
        <dbReference type="SAM" id="MobiDB-lite"/>
    </source>
</evidence>